<name>A0A9W6YSG4_AMBMO</name>
<proteinExistence type="predicted"/>
<accession>A0A9W6YSG4</accession>
<sequence length="217" mass="24985">MREIGRIFRRITKDSTCTLPSIFISDSNGDGLHFADDQSDEIENDNLEPWEVGAPRIDRVTDDAFIYGLMVWMSTNQSVGGSVVFIPTEYRAKTISAFSYFIRSLVYYEDALEIRQKIYKHSRMNNINLSLWSFFTQNERDSNASGGRYIDALSRNKIFQLINEQTIQITNRDREMCKNKRIQRGHCIKQFLVGVYPEIGSGDAEGTSYVALECIYI</sequence>
<protein>
    <submittedName>
        <fullName evidence="1">Unnamed protein product</fullName>
    </submittedName>
</protein>
<organism evidence="1 2">
    <name type="scientific">Ambrosiozyma monospora</name>
    <name type="common">Yeast</name>
    <name type="synonym">Endomycopsis monosporus</name>
    <dbReference type="NCBI Taxonomy" id="43982"/>
    <lineage>
        <taxon>Eukaryota</taxon>
        <taxon>Fungi</taxon>
        <taxon>Dikarya</taxon>
        <taxon>Ascomycota</taxon>
        <taxon>Saccharomycotina</taxon>
        <taxon>Pichiomycetes</taxon>
        <taxon>Pichiales</taxon>
        <taxon>Pichiaceae</taxon>
        <taxon>Ambrosiozyma</taxon>
    </lineage>
</organism>
<dbReference type="AlphaFoldDB" id="A0A9W6YSG4"/>
<evidence type="ECO:0000313" key="2">
    <source>
        <dbReference type="Proteomes" id="UP001165063"/>
    </source>
</evidence>
<reference evidence="1" key="1">
    <citation type="submission" date="2023-04" db="EMBL/GenBank/DDBJ databases">
        <title>Ambrosiozyma monospora NBRC 1965.</title>
        <authorList>
            <person name="Ichikawa N."/>
            <person name="Sato H."/>
            <person name="Tonouchi N."/>
        </authorList>
    </citation>
    <scope>NUCLEOTIDE SEQUENCE</scope>
    <source>
        <strain evidence="1">NBRC 1965</strain>
    </source>
</reference>
<comment type="caution">
    <text evidence="1">The sequence shown here is derived from an EMBL/GenBank/DDBJ whole genome shotgun (WGS) entry which is preliminary data.</text>
</comment>
<dbReference type="EMBL" id="BSXU01001851">
    <property type="protein sequence ID" value="GMG31682.1"/>
    <property type="molecule type" value="Genomic_DNA"/>
</dbReference>
<dbReference type="Proteomes" id="UP001165063">
    <property type="component" value="Unassembled WGS sequence"/>
</dbReference>
<evidence type="ECO:0000313" key="1">
    <source>
        <dbReference type="EMBL" id="GMG31682.1"/>
    </source>
</evidence>
<keyword evidence="2" id="KW-1185">Reference proteome</keyword>
<gene>
    <name evidence="1" type="ORF">Amon01_000402100</name>
</gene>